<dbReference type="PROSITE" id="PS00879">
    <property type="entry name" value="ODR_DC_2_2"/>
    <property type="match status" value="1"/>
</dbReference>
<dbReference type="EC" id="4.1.1.17" evidence="7"/>
<evidence type="ECO:0000259" key="13">
    <source>
        <dbReference type="Pfam" id="PF02784"/>
    </source>
</evidence>
<dbReference type="FunFam" id="3.20.20.10:FF:000005">
    <property type="entry name" value="Ornithine decarboxylase"/>
    <property type="match status" value="1"/>
</dbReference>
<comment type="similarity">
    <text evidence="2 11">Belongs to the Orn/Lys/Arg decarboxylase class-II family.</text>
</comment>
<dbReference type="InterPro" id="IPR002433">
    <property type="entry name" value="Orn_de-COase"/>
</dbReference>
<dbReference type="Ensembl" id="ENSEBUT00000022193.1">
    <property type="protein sequence ID" value="ENSEBUP00000021617.1"/>
    <property type="gene ID" value="ENSEBUG00000013338.1"/>
</dbReference>
<dbReference type="PRINTS" id="PR01182">
    <property type="entry name" value="ORNDCRBXLASE"/>
</dbReference>
<keyword evidence="15" id="KW-1185">Reference proteome</keyword>
<sequence length="519" mass="57876">MMWDSKQVPANMLLTISVRQQQNSSKTTTYRFVPPNQDWQPKICRGKDIPSCSVVKSGIFGVTSRDPAWSCGIHKRTLELQFMCTYQKPGENGAWTWSRESRYASRRRTTKKTKEEMKLPNPAELGIRLLENGITSADFLKIKMEEFNLDERDAFIVADMGDIVHKHLRWHEALPRVAPFYAVKCNDRRAVISTLACLGAGFDCASKNEINMVLNQGVPAERIIFANPCKQSSDIREAAVHGVHTMTFDCEDELVKVSQINPTARLVLRIAADDPSALFKFGNKFGASLEDSKHLLHMAKKLGLEIIGVSFHVGSGSKEPEAYVKAIYSSHDVFHLAKKLGFSMKLLDIGGGFPGCDNDGPKFEEFAARLKPALDLKFPRGSDDKRIMKYYLDDGLYGSFCTHLYDPEVVMKPISFKGSDEPMFESICMGPTGDEKDCIISTCSLPEQSSGDWLHFKDMGAYTVSTYTSFGGFTPSHCEDVIGQDDWQTLQTLPEDLRTLVPVDATGLSVPLSCCVQNS</sequence>
<evidence type="ECO:0000313" key="14">
    <source>
        <dbReference type="Ensembl" id="ENSEBUP00000021617.1"/>
    </source>
</evidence>
<evidence type="ECO:0000256" key="8">
    <source>
        <dbReference type="ARBA" id="ARBA00037173"/>
    </source>
</evidence>
<dbReference type="PANTHER" id="PTHR11482:SF6">
    <property type="entry name" value="ORNITHINE DECARBOXYLASE 1-RELATED"/>
    <property type="match status" value="1"/>
</dbReference>
<evidence type="ECO:0000256" key="4">
    <source>
        <dbReference type="ARBA" id="ARBA00023115"/>
    </source>
</evidence>
<dbReference type="Gene3D" id="2.40.37.10">
    <property type="entry name" value="Lyase, Ornithine Decarboxylase, Chain A, domain 1"/>
    <property type="match status" value="2"/>
</dbReference>
<dbReference type="InterPro" id="IPR029066">
    <property type="entry name" value="PLP-binding_barrel"/>
</dbReference>
<evidence type="ECO:0000256" key="1">
    <source>
        <dbReference type="ARBA" id="ARBA00001933"/>
    </source>
</evidence>
<name>A0A8C4WZ64_EPTBU</name>
<proteinExistence type="inferred from homology"/>
<dbReference type="PRINTS" id="PR01179">
    <property type="entry name" value="ODADCRBXLASE"/>
</dbReference>
<feature type="domain" description="Orn/DAP/Arg decarboxylase 2 N-terminal" evidence="13">
    <location>
        <begin position="161"/>
        <end position="387"/>
    </location>
</feature>
<evidence type="ECO:0000259" key="12">
    <source>
        <dbReference type="Pfam" id="PF00278"/>
    </source>
</evidence>
<evidence type="ECO:0000256" key="11">
    <source>
        <dbReference type="RuleBase" id="RU003737"/>
    </source>
</evidence>
<evidence type="ECO:0000256" key="3">
    <source>
        <dbReference type="ARBA" id="ARBA00022898"/>
    </source>
</evidence>
<evidence type="ECO:0000256" key="10">
    <source>
        <dbReference type="ARBA" id="ARBA00049127"/>
    </source>
</evidence>
<dbReference type="Gene3D" id="3.20.20.10">
    <property type="entry name" value="Alanine racemase"/>
    <property type="match status" value="1"/>
</dbReference>
<dbReference type="GO" id="GO:0004586">
    <property type="term" value="F:ornithine decarboxylase activity"/>
    <property type="evidence" value="ECO:0007669"/>
    <property type="project" value="UniProtKB-EC"/>
</dbReference>
<evidence type="ECO:0000256" key="9">
    <source>
        <dbReference type="ARBA" id="ARBA00046672"/>
    </source>
</evidence>
<dbReference type="AlphaFoldDB" id="A0A8C4WZ64"/>
<dbReference type="InterPro" id="IPR022644">
    <property type="entry name" value="De-COase2_N"/>
</dbReference>
<dbReference type="InterPro" id="IPR022657">
    <property type="entry name" value="De-COase2_CS"/>
</dbReference>
<dbReference type="Proteomes" id="UP000694388">
    <property type="component" value="Unplaced"/>
</dbReference>
<dbReference type="InterPro" id="IPR000183">
    <property type="entry name" value="Orn/DAP/Arg_de-COase"/>
</dbReference>
<evidence type="ECO:0000256" key="5">
    <source>
        <dbReference type="ARBA" id="ARBA00023239"/>
    </source>
</evidence>
<dbReference type="SUPFAM" id="SSF51419">
    <property type="entry name" value="PLP-binding barrel"/>
    <property type="match status" value="1"/>
</dbReference>
<feature type="domain" description="Orn/DAP/Arg decarboxylase 2 C-terminal" evidence="12">
    <location>
        <begin position="388"/>
        <end position="460"/>
    </location>
</feature>
<comment type="pathway">
    <text evidence="6">Amine and polyamine biosynthesis; putrescine biosynthesis via L-ornithine pathway; putrescine from L-ornithine: step 1/1.</text>
</comment>
<comment type="function">
    <text evidence="8">Catalyzes the first and rate-limiting step of polyamine biosynthesis that converts ornithine into putrescine, which is the precursor for the polyamines, spermidine and spermine. Polyamines are essential for cell proliferation and are implicated in cellular processes, ranging from DNA replication to apoptosis.</text>
</comment>
<keyword evidence="5" id="KW-0456">Lyase</keyword>
<dbReference type="PROSITE" id="PS00878">
    <property type="entry name" value="ODR_DC_2_1"/>
    <property type="match status" value="1"/>
</dbReference>
<reference evidence="14" key="1">
    <citation type="submission" date="2025-08" db="UniProtKB">
        <authorList>
            <consortium name="Ensembl"/>
        </authorList>
    </citation>
    <scope>IDENTIFICATION</scope>
</reference>
<dbReference type="PANTHER" id="PTHR11482">
    <property type="entry name" value="ARGININE/DIAMINOPIMELATE/ORNITHINE DECARBOXYLASE"/>
    <property type="match status" value="1"/>
</dbReference>
<dbReference type="InterPro" id="IPR009006">
    <property type="entry name" value="Ala_racemase/Decarboxylase_C"/>
</dbReference>
<accession>A0A8C4WZ64</accession>
<dbReference type="SUPFAM" id="SSF50621">
    <property type="entry name" value="Alanine racemase C-terminal domain-like"/>
    <property type="match status" value="1"/>
</dbReference>
<reference evidence="14" key="2">
    <citation type="submission" date="2025-09" db="UniProtKB">
        <authorList>
            <consortium name="Ensembl"/>
        </authorList>
    </citation>
    <scope>IDENTIFICATION</scope>
</reference>
<dbReference type="GO" id="GO:0033387">
    <property type="term" value="P:putrescine biosynthetic process from arginine, via ornithine"/>
    <property type="evidence" value="ECO:0007669"/>
    <property type="project" value="TreeGrafter"/>
</dbReference>
<keyword evidence="4" id="KW-0620">Polyamine biosynthesis</keyword>
<dbReference type="CDD" id="cd00622">
    <property type="entry name" value="PLPDE_III_ODC"/>
    <property type="match status" value="1"/>
</dbReference>
<dbReference type="Pfam" id="PF00278">
    <property type="entry name" value="Orn_DAP_Arg_deC"/>
    <property type="match status" value="1"/>
</dbReference>
<keyword evidence="3" id="KW-0663">Pyridoxal phosphate</keyword>
<dbReference type="InterPro" id="IPR022653">
    <property type="entry name" value="De-COase2_pyr-phos_BS"/>
</dbReference>
<evidence type="ECO:0000256" key="6">
    <source>
        <dbReference type="ARBA" id="ARBA00034115"/>
    </source>
</evidence>
<evidence type="ECO:0000313" key="15">
    <source>
        <dbReference type="Proteomes" id="UP000694388"/>
    </source>
</evidence>
<dbReference type="Pfam" id="PF02784">
    <property type="entry name" value="Orn_Arg_deC_N"/>
    <property type="match status" value="1"/>
</dbReference>
<evidence type="ECO:0000256" key="7">
    <source>
        <dbReference type="ARBA" id="ARBA00034138"/>
    </source>
</evidence>
<comment type="subunit">
    <text evidence="9">Homodimer. Only the dimer is catalytically active, as the active sites are constructed of residues from both monomers.</text>
</comment>
<dbReference type="InterPro" id="IPR022643">
    <property type="entry name" value="De-COase2_C"/>
</dbReference>
<dbReference type="GeneTree" id="ENSGT00950000182995"/>
<dbReference type="GO" id="GO:0005737">
    <property type="term" value="C:cytoplasm"/>
    <property type="evidence" value="ECO:0007669"/>
    <property type="project" value="TreeGrafter"/>
</dbReference>
<evidence type="ECO:0000256" key="2">
    <source>
        <dbReference type="ARBA" id="ARBA00008872"/>
    </source>
</evidence>
<comment type="catalytic activity">
    <reaction evidence="10">
        <text>L-ornithine + H(+) = putrescine + CO2</text>
        <dbReference type="Rhea" id="RHEA:22964"/>
        <dbReference type="ChEBI" id="CHEBI:15378"/>
        <dbReference type="ChEBI" id="CHEBI:16526"/>
        <dbReference type="ChEBI" id="CHEBI:46911"/>
        <dbReference type="ChEBI" id="CHEBI:326268"/>
        <dbReference type="EC" id="4.1.1.17"/>
    </reaction>
</comment>
<comment type="cofactor">
    <cofactor evidence="1">
        <name>pyridoxal 5'-phosphate</name>
        <dbReference type="ChEBI" id="CHEBI:597326"/>
    </cofactor>
</comment>
<organism evidence="14 15">
    <name type="scientific">Eptatretus burgeri</name>
    <name type="common">Inshore hagfish</name>
    <dbReference type="NCBI Taxonomy" id="7764"/>
    <lineage>
        <taxon>Eukaryota</taxon>
        <taxon>Metazoa</taxon>
        <taxon>Chordata</taxon>
        <taxon>Craniata</taxon>
        <taxon>Vertebrata</taxon>
        <taxon>Cyclostomata</taxon>
        <taxon>Myxini</taxon>
        <taxon>Myxiniformes</taxon>
        <taxon>Myxinidae</taxon>
        <taxon>Eptatretinae</taxon>
        <taxon>Eptatretus</taxon>
    </lineage>
</organism>
<protein>
    <recommendedName>
        <fullName evidence="7">ornithine decarboxylase</fullName>
        <ecNumber evidence="7">4.1.1.17</ecNumber>
    </recommendedName>
</protein>